<name>A0A076G5I7_9CAUD</name>
<dbReference type="RefSeq" id="YP_009103337.1">
    <property type="nucleotide sequence ID" value="NC_025459.1"/>
</dbReference>
<dbReference type="KEGG" id="vg:22112259"/>
<dbReference type="GeneID" id="22112259"/>
<gene>
    <name evidence="1" type="ORF">AH6C_03</name>
</gene>
<protein>
    <submittedName>
        <fullName evidence="1">Uncharacterized protein</fullName>
    </submittedName>
</protein>
<organism evidence="1 2">
    <name type="scientific">Aeromonas phage pAh6-C</name>
    <dbReference type="NCBI Taxonomy" id="1505227"/>
    <lineage>
        <taxon>Viruses</taxon>
        <taxon>Duplodnaviria</taxon>
        <taxon>Heunggongvirae</taxon>
        <taxon>Uroviricota</taxon>
        <taxon>Caudoviricetes</taxon>
        <taxon>Chaseviridae</taxon>
        <taxon>Nefertitivirinae</taxon>
        <taxon>Pahsextavirus</taxon>
        <taxon>Pahsextavirus pAh6C</taxon>
    </lineage>
</organism>
<proteinExistence type="predicted"/>
<evidence type="ECO:0000313" key="1">
    <source>
        <dbReference type="EMBL" id="AII26757.1"/>
    </source>
</evidence>
<dbReference type="OrthoDB" id="19747at10239"/>
<reference evidence="1 2" key="1">
    <citation type="submission" date="2014-05" db="EMBL/GenBank/DDBJ databases">
        <title>Complete genome sequence of Aeromonas bacteriophage pAh6-C.</title>
        <authorList>
            <person name="Jun J.W."/>
            <person name="Park S.C."/>
        </authorList>
    </citation>
    <scope>NUCLEOTIDE SEQUENCE [LARGE SCALE GENOMIC DNA]</scope>
</reference>
<accession>A0A076G5I7</accession>
<evidence type="ECO:0000313" key="2">
    <source>
        <dbReference type="Proteomes" id="UP000028666"/>
    </source>
</evidence>
<dbReference type="Proteomes" id="UP000028666">
    <property type="component" value="Segment"/>
</dbReference>
<sequence length="155" mass="17220">MISLAPAFGSHTTTQVMLRLEIPGQYDDDNIWIPGGYGLAFPIRATPIPLGDPDYGDYGKALKSDPSGERQPAQIKIASRWKLPNNSLMEYGTELYKIIREGDYHSAGFWQAIGATDTTLHPVVPLDYPSDMMLMYGNKLVPVSRIMRPRYGKSG</sequence>
<dbReference type="EMBL" id="KJ858521">
    <property type="protein sequence ID" value="AII26757.1"/>
    <property type="molecule type" value="Genomic_DNA"/>
</dbReference>
<keyword evidence="2" id="KW-1185">Reference proteome</keyword>